<evidence type="ECO:0000313" key="4">
    <source>
        <dbReference type="Proteomes" id="UP000293823"/>
    </source>
</evidence>
<reference evidence="4" key="1">
    <citation type="journal article" date="2019" name="bioRxiv">
        <title>Genomics, evolutionary history and diagnostics of the Alternaria alternata species group including apple and Asian pear pathotypes.</title>
        <authorList>
            <person name="Armitage A.D."/>
            <person name="Cockerton H.M."/>
            <person name="Sreenivasaprasad S."/>
            <person name="Woodhall J.W."/>
            <person name="Lane C.R."/>
            <person name="Harrison R.J."/>
            <person name="Clarkson J.P."/>
        </authorList>
    </citation>
    <scope>NUCLEOTIDE SEQUENCE [LARGE SCALE GENOMIC DNA]</scope>
    <source>
        <strain evidence="4">RGR 97.0016</strain>
    </source>
</reference>
<dbReference type="Proteomes" id="UP000293823">
    <property type="component" value="Unassembled WGS sequence"/>
</dbReference>
<protein>
    <recommendedName>
        <fullName evidence="5">GIY-YIG domain-containing protein</fullName>
    </recommendedName>
</protein>
<keyword evidence="2" id="KW-0812">Transmembrane</keyword>
<proteinExistence type="predicted"/>
<evidence type="ECO:0000256" key="1">
    <source>
        <dbReference type="SAM" id="MobiDB-lite"/>
    </source>
</evidence>
<keyword evidence="2" id="KW-1133">Transmembrane helix</keyword>
<keyword evidence="4" id="KW-1185">Reference proteome</keyword>
<evidence type="ECO:0008006" key="5">
    <source>
        <dbReference type="Google" id="ProtNLM"/>
    </source>
</evidence>
<feature type="compositionally biased region" description="Low complexity" evidence="1">
    <location>
        <begin position="33"/>
        <end position="43"/>
    </location>
</feature>
<name>A0A4Q4S035_9PLEO</name>
<feature type="transmembrane region" description="Helical" evidence="2">
    <location>
        <begin position="343"/>
        <end position="363"/>
    </location>
</feature>
<feature type="region of interest" description="Disordered" evidence="1">
    <location>
        <begin position="1"/>
        <end position="43"/>
    </location>
</feature>
<dbReference type="EMBL" id="PEJP01000022">
    <property type="protein sequence ID" value="RYO63100.1"/>
    <property type="molecule type" value="Genomic_DNA"/>
</dbReference>
<feature type="compositionally biased region" description="Low complexity" evidence="1">
    <location>
        <begin position="12"/>
        <end position="21"/>
    </location>
</feature>
<evidence type="ECO:0000256" key="2">
    <source>
        <dbReference type="SAM" id="Phobius"/>
    </source>
</evidence>
<dbReference type="AlphaFoldDB" id="A0A4Q4S035"/>
<dbReference type="OrthoDB" id="5412936at2759"/>
<organism evidence="3 4">
    <name type="scientific">Alternaria arborescens</name>
    <dbReference type="NCBI Taxonomy" id="156630"/>
    <lineage>
        <taxon>Eukaryota</taxon>
        <taxon>Fungi</taxon>
        <taxon>Dikarya</taxon>
        <taxon>Ascomycota</taxon>
        <taxon>Pezizomycotina</taxon>
        <taxon>Dothideomycetes</taxon>
        <taxon>Pleosporomycetidae</taxon>
        <taxon>Pleosporales</taxon>
        <taxon>Pleosporineae</taxon>
        <taxon>Pleosporaceae</taxon>
        <taxon>Alternaria</taxon>
        <taxon>Alternaria sect. Alternaria</taxon>
    </lineage>
</organism>
<evidence type="ECO:0000313" key="3">
    <source>
        <dbReference type="EMBL" id="RYO63100.1"/>
    </source>
</evidence>
<accession>A0A4Q4S035</accession>
<sequence>MAAAEVCNESASSLSTTLPSPHQIPPAPARSNQTSQTTLTPPQLEARTILTHLLTRLSQPKDDDTATNPRYDEYSAWINQHSIPTLTTSLYSMVRPQLWTLLSSSSSSSSSHRLSLDALKHVGGDLRLETRGAIYFNGILGVDKRLRMYVGQSGNLRQRVAQHLNFRYRRDHPSLHYYALEWSVYNVFGVCAVLPPSFSSSSSLVAGMERSDLVMNVLEMWMCLVFRSLPSGTLGEWLPDDELVDKGRKMAKEGVVGGLNVATPLDQGVEVKDMPFVDLSGEVDPVIRDYLREVKRREGDVQQVENVTIKDVTTEVDEEERALRKKMYAEKARRYSKRRETDIVIPQWVFLGAVAVGVGVLLFRSSGGPGSSARWR</sequence>
<comment type="caution">
    <text evidence="3">The sequence shown here is derived from an EMBL/GenBank/DDBJ whole genome shotgun (WGS) entry which is preliminary data.</text>
</comment>
<keyword evidence="2" id="KW-0472">Membrane</keyword>
<gene>
    <name evidence="3" type="ORF">AA0113_g6126</name>
</gene>